<dbReference type="Proteomes" id="UP000523007">
    <property type="component" value="Unassembled WGS sequence"/>
</dbReference>
<feature type="region of interest" description="Disordered" evidence="1">
    <location>
        <begin position="27"/>
        <end position="58"/>
    </location>
</feature>
<organism evidence="2 3">
    <name type="scientific">Lipingzhangella halophila</name>
    <dbReference type="NCBI Taxonomy" id="1783352"/>
    <lineage>
        <taxon>Bacteria</taxon>
        <taxon>Bacillati</taxon>
        <taxon>Actinomycetota</taxon>
        <taxon>Actinomycetes</taxon>
        <taxon>Streptosporangiales</taxon>
        <taxon>Nocardiopsidaceae</taxon>
        <taxon>Lipingzhangella</taxon>
    </lineage>
</organism>
<reference evidence="2 3" key="1">
    <citation type="submission" date="2020-08" db="EMBL/GenBank/DDBJ databases">
        <title>Sequencing the genomes of 1000 actinobacteria strains.</title>
        <authorList>
            <person name="Klenk H.-P."/>
        </authorList>
    </citation>
    <scope>NUCLEOTIDE SEQUENCE [LARGE SCALE GENOMIC DNA]</scope>
    <source>
        <strain evidence="2 3">DSM 102030</strain>
    </source>
</reference>
<name>A0A7W7RDE5_9ACTN</name>
<accession>A0A7W7RDE5</accession>
<feature type="compositionally biased region" description="Polar residues" evidence="1">
    <location>
        <begin position="71"/>
        <end position="87"/>
    </location>
</feature>
<evidence type="ECO:0000313" key="3">
    <source>
        <dbReference type="Proteomes" id="UP000523007"/>
    </source>
</evidence>
<gene>
    <name evidence="2" type="ORF">F4561_000747</name>
</gene>
<evidence type="ECO:0000256" key="1">
    <source>
        <dbReference type="SAM" id="MobiDB-lite"/>
    </source>
</evidence>
<dbReference type="RefSeq" id="WP_184574776.1">
    <property type="nucleotide sequence ID" value="NZ_JACHJT010000001.1"/>
</dbReference>
<dbReference type="EMBL" id="JACHJT010000001">
    <property type="protein sequence ID" value="MBB4929927.1"/>
    <property type="molecule type" value="Genomic_DNA"/>
</dbReference>
<sequence length="185" mass="19360">MSEFPAPPRSLWRVALPAAVIGALALSGCGGDPGPSKEELESMVAPDDTSGNGANDPELAELRFDPETVTCEPSANSTVPGAWQTSAPRKKVADDAQAELGVRDTEKTEDRDVVVQVLTPAEERVEAETALSGDEWATLAYPEDFPDAPGSLAEGTYTVIWSASAGDDADEDSGTFISCDGFRVG</sequence>
<proteinExistence type="predicted"/>
<protein>
    <submittedName>
        <fullName evidence="2">Uncharacterized protein</fullName>
    </submittedName>
</protein>
<feature type="region of interest" description="Disordered" evidence="1">
    <location>
        <begin position="70"/>
        <end position="108"/>
    </location>
</feature>
<dbReference type="AlphaFoldDB" id="A0A7W7RDE5"/>
<evidence type="ECO:0000313" key="2">
    <source>
        <dbReference type="EMBL" id="MBB4929927.1"/>
    </source>
</evidence>
<keyword evidence="3" id="KW-1185">Reference proteome</keyword>
<comment type="caution">
    <text evidence="2">The sequence shown here is derived from an EMBL/GenBank/DDBJ whole genome shotgun (WGS) entry which is preliminary data.</text>
</comment>